<comment type="caution">
    <text evidence="1">The sequence shown here is derived from an EMBL/GenBank/DDBJ whole genome shotgun (WGS) entry which is preliminary data.</text>
</comment>
<accession>A0A1E5UP85</accession>
<dbReference type="PANTHER" id="PTHR47746">
    <property type="entry name" value="ZF-RVT DOMAIN-CONTAINING PROTEIN"/>
    <property type="match status" value="1"/>
</dbReference>
<dbReference type="OrthoDB" id="682412at2759"/>
<protein>
    <submittedName>
        <fullName evidence="1">Uncharacterized protein</fullName>
    </submittedName>
</protein>
<feature type="non-terminal residue" evidence="1">
    <location>
        <position position="1"/>
    </location>
</feature>
<dbReference type="Proteomes" id="UP000095767">
    <property type="component" value="Unassembled WGS sequence"/>
</dbReference>
<gene>
    <name evidence="1" type="ORF">BAE44_0024272</name>
</gene>
<dbReference type="EMBL" id="LWDX02069201">
    <property type="protein sequence ID" value="OEL14709.1"/>
    <property type="molecule type" value="Genomic_DNA"/>
</dbReference>
<sequence length="152" mass="17492">LSNISASPDNRLYVQRLFKKSRFSEKRLQTGADHPFSGCCYTRQIWHAVFTVLNFRSQQPATNVSTLDWWLELRSGLNKIQKSGLDSAFMLISWTIWKERNARVFDNKPETSAAELIRGIVAEGQLWIRAGAKYLVADGRQWQRTMLLSSLV</sequence>
<name>A0A1E5UP85_9POAL</name>
<dbReference type="STRING" id="888268.A0A1E5UP85"/>
<proteinExistence type="predicted"/>
<evidence type="ECO:0000313" key="2">
    <source>
        <dbReference type="Proteomes" id="UP000095767"/>
    </source>
</evidence>
<reference evidence="1 2" key="1">
    <citation type="submission" date="2016-09" db="EMBL/GenBank/DDBJ databases">
        <title>The draft genome of Dichanthelium oligosanthes: A C3 panicoid grass species.</title>
        <authorList>
            <person name="Studer A.J."/>
            <person name="Schnable J.C."/>
            <person name="Brutnell T.P."/>
        </authorList>
    </citation>
    <scope>NUCLEOTIDE SEQUENCE [LARGE SCALE GENOMIC DNA]</scope>
    <source>
        <strain evidence="2">cv. Kellogg 1175</strain>
        <tissue evidence="1">Leaf</tissue>
    </source>
</reference>
<dbReference type="AlphaFoldDB" id="A0A1E5UP85"/>
<evidence type="ECO:0000313" key="1">
    <source>
        <dbReference type="EMBL" id="OEL14709.1"/>
    </source>
</evidence>
<keyword evidence="2" id="KW-1185">Reference proteome</keyword>
<dbReference type="PANTHER" id="PTHR47746:SF40">
    <property type="entry name" value="OS04G0563550 PROTEIN"/>
    <property type="match status" value="1"/>
</dbReference>
<organism evidence="1 2">
    <name type="scientific">Dichanthelium oligosanthes</name>
    <dbReference type="NCBI Taxonomy" id="888268"/>
    <lineage>
        <taxon>Eukaryota</taxon>
        <taxon>Viridiplantae</taxon>
        <taxon>Streptophyta</taxon>
        <taxon>Embryophyta</taxon>
        <taxon>Tracheophyta</taxon>
        <taxon>Spermatophyta</taxon>
        <taxon>Magnoliopsida</taxon>
        <taxon>Liliopsida</taxon>
        <taxon>Poales</taxon>
        <taxon>Poaceae</taxon>
        <taxon>PACMAD clade</taxon>
        <taxon>Panicoideae</taxon>
        <taxon>Panicodae</taxon>
        <taxon>Paniceae</taxon>
        <taxon>Dichantheliinae</taxon>
        <taxon>Dichanthelium</taxon>
    </lineage>
</organism>